<evidence type="ECO:0000259" key="2">
    <source>
        <dbReference type="Pfam" id="PF08327"/>
    </source>
</evidence>
<dbReference type="RefSeq" id="WP_239161842.1">
    <property type="nucleotide sequence ID" value="NZ_BOOA01000033.1"/>
</dbReference>
<gene>
    <name evidence="3" type="ORF">Aph01nite_41700</name>
</gene>
<dbReference type="CDD" id="cd08899">
    <property type="entry name" value="SRPBCC_CalC_Aha1-like_6"/>
    <property type="match status" value="1"/>
</dbReference>
<evidence type="ECO:0000313" key="4">
    <source>
        <dbReference type="Proteomes" id="UP000640052"/>
    </source>
</evidence>
<dbReference type="Gene3D" id="3.30.530.20">
    <property type="match status" value="1"/>
</dbReference>
<feature type="domain" description="Activator of Hsp90 ATPase homologue 1/2-like C-terminal" evidence="2">
    <location>
        <begin position="30"/>
        <end position="141"/>
    </location>
</feature>
<dbReference type="AlphaFoldDB" id="A0A919QEF5"/>
<evidence type="ECO:0000313" key="3">
    <source>
        <dbReference type="EMBL" id="GIH25860.1"/>
    </source>
</evidence>
<dbReference type="SUPFAM" id="SSF55961">
    <property type="entry name" value="Bet v1-like"/>
    <property type="match status" value="1"/>
</dbReference>
<dbReference type="EMBL" id="BOOA01000033">
    <property type="protein sequence ID" value="GIH25860.1"/>
    <property type="molecule type" value="Genomic_DNA"/>
</dbReference>
<comment type="caution">
    <text evidence="3">The sequence shown here is derived from an EMBL/GenBank/DDBJ whole genome shotgun (WGS) entry which is preliminary data.</text>
</comment>
<accession>A0A919QEF5</accession>
<comment type="similarity">
    <text evidence="1">Belongs to the AHA1 family.</text>
</comment>
<dbReference type="Pfam" id="PF08327">
    <property type="entry name" value="AHSA1"/>
    <property type="match status" value="1"/>
</dbReference>
<dbReference type="InterPro" id="IPR013538">
    <property type="entry name" value="ASHA1/2-like_C"/>
</dbReference>
<organism evidence="3 4">
    <name type="scientific">Acrocarpospora phusangensis</name>
    <dbReference type="NCBI Taxonomy" id="1070424"/>
    <lineage>
        <taxon>Bacteria</taxon>
        <taxon>Bacillati</taxon>
        <taxon>Actinomycetota</taxon>
        <taxon>Actinomycetes</taxon>
        <taxon>Streptosporangiales</taxon>
        <taxon>Streptosporangiaceae</taxon>
        <taxon>Acrocarpospora</taxon>
    </lineage>
</organism>
<reference evidence="3" key="1">
    <citation type="submission" date="2021-01" db="EMBL/GenBank/DDBJ databases">
        <title>Whole genome shotgun sequence of Acrocarpospora phusangensis NBRC 108782.</title>
        <authorList>
            <person name="Komaki H."/>
            <person name="Tamura T."/>
        </authorList>
    </citation>
    <scope>NUCLEOTIDE SEQUENCE</scope>
    <source>
        <strain evidence="3">NBRC 108782</strain>
    </source>
</reference>
<dbReference type="Proteomes" id="UP000640052">
    <property type="component" value="Unassembled WGS sequence"/>
</dbReference>
<keyword evidence="4" id="KW-1185">Reference proteome</keyword>
<evidence type="ECO:0000256" key="1">
    <source>
        <dbReference type="ARBA" id="ARBA00006817"/>
    </source>
</evidence>
<sequence length="203" mass="22162">MDIVDEITRAHREVADGTRKSVLVRRTYDAGVEDVWAACTDPDRLRRWFLPVTGDFRVGGTYQLEGNAGGEILRCEPPKLLRLTWLFGDNPGFSEVEVRLTADGDATLFELRHTADVPPEMWSQYGPGATGVGWDLSLLGLSLYLLSGDGAIPDEATFHQTDEGRRVITASSRAWGDAHLAAGAPQDQVTAAVINTTAFYAPE</sequence>
<proteinExistence type="inferred from homology"/>
<dbReference type="InterPro" id="IPR023393">
    <property type="entry name" value="START-like_dom_sf"/>
</dbReference>
<name>A0A919QEF5_9ACTN</name>
<protein>
    <submittedName>
        <fullName evidence="3">Activator of HSP90 ATPase</fullName>
    </submittedName>
</protein>